<evidence type="ECO:0000313" key="2">
    <source>
        <dbReference type="Proteomes" id="UP000275865"/>
    </source>
</evidence>
<evidence type="ECO:0000313" key="1">
    <source>
        <dbReference type="EMBL" id="RKN26929.1"/>
    </source>
</evidence>
<reference evidence="1 2" key="1">
    <citation type="submission" date="2018-09" db="EMBL/GenBank/DDBJ databases">
        <title>Micromonospora sp. nov. MS1-9, isolated from a root of Musa sp.</title>
        <authorList>
            <person name="Kuncharoen N."/>
            <person name="Kudo T."/>
            <person name="Ohkuma M."/>
            <person name="Yuki M."/>
            <person name="Tanasupawat S."/>
        </authorList>
    </citation>
    <scope>NUCLEOTIDE SEQUENCE [LARGE SCALE GENOMIC DNA]</scope>
    <source>
        <strain evidence="1 2">MS1-9</strain>
    </source>
</reference>
<dbReference type="EMBL" id="RAZT01000020">
    <property type="protein sequence ID" value="RKN26929.1"/>
    <property type="molecule type" value="Genomic_DNA"/>
</dbReference>
<sequence>MLMQPVACSLKLTGYDVEFLCLFAYGETEQLRYHRKGIPQPTVLVAFGQRFHDLRNLRLALLKEALRPLGHLDCLDVSPRQLVELRTCVLTPPSEACNLYASFPT</sequence>
<proteinExistence type="predicted"/>
<name>A0A3A9XP52_9ACTN</name>
<gene>
    <name evidence="1" type="ORF">D7044_29315</name>
</gene>
<dbReference type="AlphaFoldDB" id="A0A3A9XP52"/>
<organism evidence="1 2">
    <name type="scientific">Micromonospora musae</name>
    <dbReference type="NCBI Taxonomy" id="1894970"/>
    <lineage>
        <taxon>Bacteria</taxon>
        <taxon>Bacillati</taxon>
        <taxon>Actinomycetota</taxon>
        <taxon>Actinomycetes</taxon>
        <taxon>Micromonosporales</taxon>
        <taxon>Micromonosporaceae</taxon>
        <taxon>Micromonospora</taxon>
    </lineage>
</organism>
<comment type="caution">
    <text evidence="1">The sequence shown here is derived from an EMBL/GenBank/DDBJ whole genome shotgun (WGS) entry which is preliminary data.</text>
</comment>
<protein>
    <submittedName>
        <fullName evidence="1">Uncharacterized protein</fullName>
    </submittedName>
</protein>
<dbReference type="Proteomes" id="UP000275865">
    <property type="component" value="Unassembled WGS sequence"/>
</dbReference>
<accession>A0A3A9XP52</accession>